<name>A0ACC5RGK0_ENTAG</name>
<keyword evidence="2" id="KW-1185">Reference proteome</keyword>
<comment type="caution">
    <text evidence="1">The sequence shown here is derived from an EMBL/GenBank/DDBJ whole genome shotgun (WGS) entry which is preliminary data.</text>
</comment>
<evidence type="ECO:0000313" key="2">
    <source>
        <dbReference type="Proteomes" id="UP000633731"/>
    </source>
</evidence>
<accession>A0ACC5RGK0</accession>
<gene>
    <name evidence="1" type="ORF">JJL49_00750</name>
</gene>
<dbReference type="EMBL" id="JAEOXF010000001">
    <property type="protein sequence ID" value="MBK4723759.1"/>
    <property type="molecule type" value="Genomic_DNA"/>
</dbReference>
<organism evidence="1 2">
    <name type="scientific">Enterobacter agglomerans</name>
    <name type="common">Erwinia herbicola</name>
    <name type="synonym">Pantoea agglomerans</name>
    <dbReference type="NCBI Taxonomy" id="549"/>
    <lineage>
        <taxon>Bacteria</taxon>
        <taxon>Pseudomonadati</taxon>
        <taxon>Pseudomonadota</taxon>
        <taxon>Gammaproteobacteria</taxon>
        <taxon>Enterobacterales</taxon>
        <taxon>Erwiniaceae</taxon>
        <taxon>Pantoea</taxon>
        <taxon>Pantoea agglomerans group</taxon>
    </lineage>
</organism>
<protein>
    <submittedName>
        <fullName evidence="1">Uncharacterized protein</fullName>
    </submittedName>
</protein>
<reference evidence="1" key="1">
    <citation type="submission" date="2021-01" db="EMBL/GenBank/DDBJ databases">
        <title>Draft genome of Pantoea agglomerans Eh 335.</title>
        <authorList>
            <person name="Emsley S.A."/>
            <person name="Oline D.K."/>
            <person name="Saw J.H."/>
            <person name="Ushijima B."/>
            <person name="Videau P."/>
            <person name="Koyack M.J."/>
        </authorList>
    </citation>
    <scope>NUCLEOTIDE SEQUENCE</scope>
    <source>
        <strain evidence="1">Eh 335</strain>
    </source>
</reference>
<sequence length="62" mass="6757">MDKDSHNPPADLQADVPADPPPDSTDCAHPIAVDLEGWVLTPAQRTFIKSLLSEDDESDTDR</sequence>
<evidence type="ECO:0000313" key="1">
    <source>
        <dbReference type="EMBL" id="MBK4723759.1"/>
    </source>
</evidence>
<proteinExistence type="predicted"/>
<dbReference type="Proteomes" id="UP000633731">
    <property type="component" value="Unassembled WGS sequence"/>
</dbReference>